<dbReference type="HOGENOM" id="CLU_2430031_0_0_1"/>
<keyword evidence="2" id="KW-1185">Reference proteome</keyword>
<organism evidence="1 2">
    <name type="scientific">Amborella trichopoda</name>
    <dbReference type="NCBI Taxonomy" id="13333"/>
    <lineage>
        <taxon>Eukaryota</taxon>
        <taxon>Viridiplantae</taxon>
        <taxon>Streptophyta</taxon>
        <taxon>Embryophyta</taxon>
        <taxon>Tracheophyta</taxon>
        <taxon>Spermatophyta</taxon>
        <taxon>Magnoliopsida</taxon>
        <taxon>Amborellales</taxon>
        <taxon>Amborellaceae</taxon>
        <taxon>Amborella</taxon>
    </lineage>
</organism>
<dbReference type="Proteomes" id="UP000017836">
    <property type="component" value="Unassembled WGS sequence"/>
</dbReference>
<proteinExistence type="predicted"/>
<gene>
    <name evidence="1" type="ORF">AMTR_s00124p00048030</name>
</gene>
<dbReference type="Gramene" id="ERM97439">
    <property type="protein sequence ID" value="ERM97439"/>
    <property type="gene ID" value="AMTR_s00124p00048030"/>
</dbReference>
<accession>W1NRS9</accession>
<name>W1NRS9_AMBTC</name>
<evidence type="ECO:0000313" key="1">
    <source>
        <dbReference type="EMBL" id="ERM97439.1"/>
    </source>
</evidence>
<sequence>MGTYSTLRPRSSSFLALDTIPTLVKEAGMRKIFVFGRVLNWHRWKGGGDVQSLCFHHVVHWHGQKGGGDAHGTCFHPVVCWHVQKGGGGDA</sequence>
<dbReference type="AlphaFoldDB" id="W1NRS9"/>
<reference evidence="2" key="1">
    <citation type="journal article" date="2013" name="Science">
        <title>The Amborella genome and the evolution of flowering plants.</title>
        <authorList>
            <consortium name="Amborella Genome Project"/>
        </authorList>
    </citation>
    <scope>NUCLEOTIDE SEQUENCE [LARGE SCALE GENOMIC DNA]</scope>
</reference>
<protein>
    <submittedName>
        <fullName evidence="1">Uncharacterized protein</fullName>
    </submittedName>
</protein>
<dbReference type="EMBL" id="KI396338">
    <property type="protein sequence ID" value="ERM97439.1"/>
    <property type="molecule type" value="Genomic_DNA"/>
</dbReference>
<evidence type="ECO:0000313" key="2">
    <source>
        <dbReference type="Proteomes" id="UP000017836"/>
    </source>
</evidence>